<evidence type="ECO:0000256" key="1">
    <source>
        <dbReference type="ARBA" id="ARBA00000085"/>
    </source>
</evidence>
<dbReference type="InterPro" id="IPR036890">
    <property type="entry name" value="HATPase_C_sf"/>
</dbReference>
<dbReference type="SMART" id="SM00387">
    <property type="entry name" value="HATPase_c"/>
    <property type="match status" value="1"/>
</dbReference>
<feature type="compositionally biased region" description="Polar residues" evidence="7">
    <location>
        <begin position="1417"/>
        <end position="1434"/>
    </location>
</feature>
<keyword evidence="11" id="KW-1185">Reference proteome</keyword>
<dbReference type="Pfam" id="PF00512">
    <property type="entry name" value="HisKA"/>
    <property type="match status" value="1"/>
</dbReference>
<dbReference type="GeneID" id="30171044"/>
<dbReference type="InterPro" id="IPR036097">
    <property type="entry name" value="HisK_dim/P_sf"/>
</dbReference>
<sequence length="1717" mass="186932">MSTGDKGKGKAVEVNVVDFAHPEKLKTGKVSEPQTQEEWHDFITKYMQGEYNNASFTDDRPPTPPKPERHSSDETGASTNTSTAVPTPIASSSTSSKPLSPTTAPQITRHDSDFSNPDGEDSNEEHPDISYAGPSNQDPDIPNIESPVNLSSPKGKAKLQDDQKAQKHQESMTAENMRQLSLQQQGEIEVLSTQAKGKGRRRRRDHAEMASVGRSMSVDSSEDEDPARARTRRRVPRQPRSRGSWSLRSKSPQGNSLRHRHGTGPSLDNALLESGTNDSTSLSQADATYDHGKERERVKVFYKEHGFMPAPRQTPEAARRRLRVIRRLGLEEIDPFHRETLDRFTRLASTVFRTSTALISILAKDKQLFLSEIGWGKKWNDLDSSFCCHNIMTHDADSDEQCMVIKNTAQDWRFRKNPMVKEGSGPVQFYAGAQLKVGSGTKATTIGSLCIFNEKPRDFSEDDKKLLADLADCVVSELELIYSQQASVESAKLHQISVDFLRRSLKHRPSELAGSRKGKTGTETSKGLNRAEKETGSSTTSSTGKRISGADHRQDEADVDIYDEACREVRHALDAYAVSVVDLSQFHLFYPTYQNSSTGGGSSTRGGSSTAHTRSHDARTGSWSSSTARGGDEDQDAYAKPLNEKRARTTYAITDPMAPSRTPQVLFIPSRRKSDPHQKRRFGGDGNEDASDNLAVLGYSCAEDGFAFNFTSSPAARKIISDFIASNVKTRKVWFTRDDNEGIAQSITHLMPPGTETSMAMPVFGFDGQVAFAIVACWTDPLYTYPAGAMQFVETIAGSLLASVMKERLHRAERAQLNFAAAASHELRTPLHQINAAASLLRMALHAVLENEGNETPRVSREDRTEALSQLEIIEANGLSLGGILENIIDTLDIGKMASKIDHVQTNPDGTVIPPDLLRKKESATITDFADVLENVVDDAMRVEAKSRRIATGSGLEDVEVILEVLPRNRGGWKMSSDPGPLSRALGKVIHNAIKFTKKGHVHITVQDVSRDVVLPGGFDNSIKLSMVSIDIKDTGRGMSSDFLDREVLRPFAKEDAFTPGSGLGLGLAQRMIDLLGGKLAIASTLGKGTLVHVEVPLHLLNEDNDSDQDIIAGSNEKESEAGGGEIDPIRQDGIYLTGWAESRKPSLRRVGKSLTRQLKLHFCRVVSEINYANLIVLPEHSLSSVKLADLCRNARPSVQLIIVGKDQSVGALAPHLGPATAQEHDHATDVSDHIVQEEVKNNYNHGHQYHSGSSLSAAENAAIEYLKTIPTIHLNRPLRPSIIKRIMQPANLPPPLREVYKSEVVGGEDAKEEVEHENANIVYGIEGEDEETPKVDGVQGDQLAQKGQDLLDEDSDNPTQILPSRRGSLAPNTTAQKAVPGCISPKSSSATLQQAHVPHLHHHHHHRLKKEDTEGESSAETNFSATSRHANTADSSVTSDVVDQSSIDSASEASDSSGLALPPRFREVRSGSEQTVKGGSQGDSEDPLKVLVVEDNAVNRKILTTMLKRTSCRFAEAADGVEAVDQFNSFKPDLVLLDITMPRKDGFAAAAEMRHLEATLPANSTVPLEDVMKALAVTPTSEPSSAATPTPASTSTVPSTPPILSPCSSAGPLSPDSTTSSISGFSLQPKKSRAKIIAVTAMSAEHQRRKGLIESGIDMWMVKPIAMRELRGIVERMKEEKFGYGGNGGDSSRNSVSGGSEVLSTGERSEAGSSRR</sequence>
<dbReference type="SUPFAM" id="SSF55781">
    <property type="entry name" value="GAF domain-like"/>
    <property type="match status" value="1"/>
</dbReference>
<dbReference type="PROSITE" id="PS50109">
    <property type="entry name" value="HIS_KIN"/>
    <property type="match status" value="1"/>
</dbReference>
<evidence type="ECO:0000256" key="6">
    <source>
        <dbReference type="PROSITE-ProRule" id="PRU00169"/>
    </source>
</evidence>
<evidence type="ECO:0000313" key="11">
    <source>
        <dbReference type="Proteomes" id="UP000094020"/>
    </source>
</evidence>
<dbReference type="InterPro" id="IPR003594">
    <property type="entry name" value="HATPase_dom"/>
</dbReference>
<feature type="region of interest" description="Disordered" evidence="7">
    <location>
        <begin position="1351"/>
        <end position="1488"/>
    </location>
</feature>
<feature type="compositionally biased region" description="Basic residues" evidence="7">
    <location>
        <begin position="229"/>
        <end position="240"/>
    </location>
</feature>
<dbReference type="GO" id="GO:0000155">
    <property type="term" value="F:phosphorelay sensor kinase activity"/>
    <property type="evidence" value="ECO:0007669"/>
    <property type="project" value="InterPro"/>
</dbReference>
<dbReference type="InterPro" id="IPR003661">
    <property type="entry name" value="HisK_dim/P_dom"/>
</dbReference>
<dbReference type="EMBL" id="CP144524">
    <property type="protein sequence ID" value="WWC71180.1"/>
    <property type="molecule type" value="Genomic_DNA"/>
</dbReference>
<evidence type="ECO:0000259" key="8">
    <source>
        <dbReference type="PROSITE" id="PS50109"/>
    </source>
</evidence>
<dbReference type="InterPro" id="IPR001789">
    <property type="entry name" value="Sig_transdc_resp-reg_receiver"/>
</dbReference>
<protein>
    <recommendedName>
        <fullName evidence="2">histidine kinase</fullName>
        <ecNumber evidence="2">2.7.13.3</ecNumber>
    </recommendedName>
</protein>
<dbReference type="InterPro" id="IPR029016">
    <property type="entry name" value="GAF-like_dom_sf"/>
</dbReference>
<feature type="region of interest" description="Disordered" evidence="7">
    <location>
        <begin position="1608"/>
        <end position="1627"/>
    </location>
</feature>
<dbReference type="SUPFAM" id="SSF55874">
    <property type="entry name" value="ATPase domain of HSP90 chaperone/DNA topoisomerase II/histidine kinase"/>
    <property type="match status" value="1"/>
</dbReference>
<dbReference type="Pfam" id="PF00072">
    <property type="entry name" value="Response_reg"/>
    <property type="match status" value="1"/>
</dbReference>
<feature type="compositionally biased region" description="Polar residues" evidence="7">
    <location>
        <begin position="1616"/>
        <end position="1627"/>
    </location>
</feature>
<feature type="compositionally biased region" description="Basic residues" evidence="7">
    <location>
        <begin position="1399"/>
        <end position="1409"/>
    </location>
</feature>
<dbReference type="EC" id="2.7.13.3" evidence="2"/>
<dbReference type="KEGG" id="kpin:30171044"/>
<evidence type="ECO:0000256" key="3">
    <source>
        <dbReference type="ARBA" id="ARBA00022553"/>
    </source>
</evidence>
<dbReference type="SUPFAM" id="SSF52172">
    <property type="entry name" value="CheY-like"/>
    <property type="match status" value="1"/>
</dbReference>
<feature type="region of interest" description="Disordered" evidence="7">
    <location>
        <begin position="509"/>
        <end position="554"/>
    </location>
</feature>
<gene>
    <name evidence="10" type="ORF">I206_105133</name>
</gene>
<dbReference type="Gene3D" id="1.10.287.130">
    <property type="match status" value="1"/>
</dbReference>
<dbReference type="InterPro" id="IPR011006">
    <property type="entry name" value="CheY-like_superfamily"/>
</dbReference>
<dbReference type="CDD" id="cd00082">
    <property type="entry name" value="HisKA"/>
    <property type="match status" value="1"/>
</dbReference>
<feature type="compositionally biased region" description="Low complexity" evidence="7">
    <location>
        <begin position="1580"/>
        <end position="1599"/>
    </location>
</feature>
<dbReference type="RefSeq" id="XP_070059165.1">
    <property type="nucleotide sequence ID" value="XM_070203064.1"/>
</dbReference>
<evidence type="ECO:0000313" key="10">
    <source>
        <dbReference type="EMBL" id="WWC71180.1"/>
    </source>
</evidence>
<evidence type="ECO:0000259" key="9">
    <source>
        <dbReference type="PROSITE" id="PS50110"/>
    </source>
</evidence>
<dbReference type="Pfam" id="PF02518">
    <property type="entry name" value="HATPase_c"/>
    <property type="match status" value="1"/>
</dbReference>
<feature type="region of interest" description="Disordered" evidence="7">
    <location>
        <begin position="1682"/>
        <end position="1717"/>
    </location>
</feature>
<feature type="compositionally biased region" description="Low complexity" evidence="7">
    <location>
        <begin position="81"/>
        <end position="105"/>
    </location>
</feature>
<reference evidence="10" key="1">
    <citation type="submission" date="2013-07" db="EMBL/GenBank/DDBJ databases">
        <authorList>
            <consortium name="The Broad Institute Genome Sequencing Platform"/>
            <person name="Cuomo C."/>
            <person name="Litvintseva A."/>
            <person name="Chen Y."/>
            <person name="Heitman J."/>
            <person name="Sun S."/>
            <person name="Springer D."/>
            <person name="Dromer F."/>
            <person name="Young S.K."/>
            <person name="Zeng Q."/>
            <person name="Gargeya S."/>
            <person name="Fitzgerald M."/>
            <person name="Abouelleil A."/>
            <person name="Alvarado L."/>
            <person name="Berlin A.M."/>
            <person name="Chapman S.B."/>
            <person name="Dewar J."/>
            <person name="Goldberg J."/>
            <person name="Griggs A."/>
            <person name="Gujja S."/>
            <person name="Hansen M."/>
            <person name="Howarth C."/>
            <person name="Imamovic A."/>
            <person name="Larimer J."/>
            <person name="McCowan C."/>
            <person name="Murphy C."/>
            <person name="Pearson M."/>
            <person name="Priest M."/>
            <person name="Roberts A."/>
            <person name="Saif S."/>
            <person name="Shea T."/>
            <person name="Sykes S."/>
            <person name="Wortman J."/>
            <person name="Nusbaum C."/>
            <person name="Birren B."/>
        </authorList>
    </citation>
    <scope>NUCLEOTIDE SEQUENCE</scope>
    <source>
        <strain evidence="10">CBS 10737</strain>
    </source>
</reference>
<feature type="region of interest" description="Disordered" evidence="7">
    <location>
        <begin position="20"/>
        <end position="291"/>
    </location>
</feature>
<dbReference type="Gene3D" id="3.30.565.10">
    <property type="entry name" value="Histidine kinase-like ATPase, C-terminal domain"/>
    <property type="match status" value="1"/>
</dbReference>
<dbReference type="GO" id="GO:0009927">
    <property type="term" value="F:histidine phosphotransfer kinase activity"/>
    <property type="evidence" value="ECO:0007669"/>
    <property type="project" value="TreeGrafter"/>
</dbReference>
<name>A0AAJ8L9A3_9TREE</name>
<evidence type="ECO:0000256" key="2">
    <source>
        <dbReference type="ARBA" id="ARBA00012438"/>
    </source>
</evidence>
<accession>A0AAJ8L9A3</accession>
<dbReference type="Gene3D" id="3.30.450.40">
    <property type="match status" value="1"/>
</dbReference>
<feature type="modified residue" description="4-aspartylphosphate" evidence="6">
    <location>
        <position position="1539"/>
    </location>
</feature>
<proteinExistence type="predicted"/>
<organism evidence="10 11">
    <name type="scientific">Kwoniella pini CBS 10737</name>
    <dbReference type="NCBI Taxonomy" id="1296096"/>
    <lineage>
        <taxon>Eukaryota</taxon>
        <taxon>Fungi</taxon>
        <taxon>Dikarya</taxon>
        <taxon>Basidiomycota</taxon>
        <taxon>Agaricomycotina</taxon>
        <taxon>Tremellomycetes</taxon>
        <taxon>Tremellales</taxon>
        <taxon>Cryptococcaceae</taxon>
        <taxon>Kwoniella</taxon>
    </lineage>
</organism>
<evidence type="ECO:0000256" key="4">
    <source>
        <dbReference type="ARBA" id="ARBA00022679"/>
    </source>
</evidence>
<dbReference type="PANTHER" id="PTHR43047:SF72">
    <property type="entry name" value="OSMOSENSING HISTIDINE PROTEIN KINASE SLN1"/>
    <property type="match status" value="1"/>
</dbReference>
<keyword evidence="4" id="KW-0808">Transferase</keyword>
<feature type="compositionally biased region" description="Polar residues" evidence="7">
    <location>
        <begin position="1386"/>
        <end position="1395"/>
    </location>
</feature>
<feature type="region of interest" description="Disordered" evidence="7">
    <location>
        <begin position="594"/>
        <end position="645"/>
    </location>
</feature>
<feature type="region of interest" description="Disordered" evidence="7">
    <location>
        <begin position="1580"/>
        <end position="1603"/>
    </location>
</feature>
<feature type="compositionally biased region" description="Polar residues" evidence="7">
    <location>
        <begin position="274"/>
        <end position="286"/>
    </location>
</feature>
<dbReference type="GO" id="GO:0005886">
    <property type="term" value="C:plasma membrane"/>
    <property type="evidence" value="ECO:0007669"/>
    <property type="project" value="TreeGrafter"/>
</dbReference>
<feature type="compositionally biased region" description="Polar residues" evidence="7">
    <location>
        <begin position="243"/>
        <end position="256"/>
    </location>
</feature>
<keyword evidence="3 6" id="KW-0597">Phosphoprotein</keyword>
<reference evidence="10" key="2">
    <citation type="submission" date="2024-02" db="EMBL/GenBank/DDBJ databases">
        <title>Comparative genomics of Cryptococcus and Kwoniella reveals pathogenesis evolution and contrasting modes of karyotype evolution via chromosome fusion or intercentromeric recombination.</title>
        <authorList>
            <person name="Coelho M.A."/>
            <person name="David-Palma M."/>
            <person name="Shea T."/>
            <person name="Bowers K."/>
            <person name="McGinley-Smith S."/>
            <person name="Mohammad A.W."/>
            <person name="Gnirke A."/>
            <person name="Yurkov A.M."/>
            <person name="Nowrousian M."/>
            <person name="Sun S."/>
            <person name="Cuomo C.A."/>
            <person name="Heitman J."/>
        </authorList>
    </citation>
    <scope>NUCLEOTIDE SEQUENCE</scope>
    <source>
        <strain evidence="10">CBS 10737</strain>
    </source>
</reference>
<feature type="compositionally biased region" description="Low complexity" evidence="7">
    <location>
        <begin position="1435"/>
        <end position="1458"/>
    </location>
</feature>
<evidence type="ECO:0000256" key="7">
    <source>
        <dbReference type="SAM" id="MobiDB-lite"/>
    </source>
</evidence>
<dbReference type="InterPro" id="IPR004358">
    <property type="entry name" value="Sig_transdc_His_kin-like_C"/>
</dbReference>
<dbReference type="Proteomes" id="UP000094020">
    <property type="component" value="Chromosome 6"/>
</dbReference>
<dbReference type="PRINTS" id="PR00344">
    <property type="entry name" value="BCTRLSENSOR"/>
</dbReference>
<feature type="compositionally biased region" description="Polar residues" evidence="7">
    <location>
        <begin position="171"/>
        <end position="195"/>
    </location>
</feature>
<dbReference type="InterPro" id="IPR005467">
    <property type="entry name" value="His_kinase_dom"/>
</dbReference>
<feature type="compositionally biased region" description="Basic and acidic residues" evidence="7">
    <location>
        <begin position="158"/>
        <end position="170"/>
    </location>
</feature>
<comment type="catalytic activity">
    <reaction evidence="1">
        <text>ATP + protein L-histidine = ADP + protein N-phospho-L-histidine.</text>
        <dbReference type="EC" id="2.7.13.3"/>
    </reaction>
</comment>
<feature type="domain" description="Histidine kinase" evidence="8">
    <location>
        <begin position="822"/>
        <end position="1100"/>
    </location>
</feature>
<keyword evidence="5" id="KW-0418">Kinase</keyword>
<dbReference type="Gene3D" id="3.40.50.2300">
    <property type="match status" value="1"/>
</dbReference>
<evidence type="ECO:0000256" key="5">
    <source>
        <dbReference type="ARBA" id="ARBA00022777"/>
    </source>
</evidence>
<dbReference type="PROSITE" id="PS50110">
    <property type="entry name" value="RESPONSE_REGULATORY"/>
    <property type="match status" value="1"/>
</dbReference>
<dbReference type="PANTHER" id="PTHR43047">
    <property type="entry name" value="TWO-COMPONENT HISTIDINE PROTEIN KINASE"/>
    <property type="match status" value="1"/>
</dbReference>
<dbReference type="SUPFAM" id="SSF47384">
    <property type="entry name" value="Homodimeric domain of signal transducing histidine kinase"/>
    <property type="match status" value="1"/>
</dbReference>
<feature type="region of interest" description="Disordered" evidence="7">
    <location>
        <begin position="660"/>
        <end position="687"/>
    </location>
</feature>
<feature type="domain" description="Response regulatory" evidence="9">
    <location>
        <begin position="1490"/>
        <end position="1679"/>
    </location>
</feature>
<feature type="compositionally biased region" description="Basic and acidic residues" evidence="7">
    <location>
        <begin position="57"/>
        <end position="73"/>
    </location>
</feature>
<dbReference type="CDD" id="cd17546">
    <property type="entry name" value="REC_hyHK_CKI1_RcsC-like"/>
    <property type="match status" value="1"/>
</dbReference>
<dbReference type="SMART" id="SM00448">
    <property type="entry name" value="REC"/>
    <property type="match status" value="1"/>
</dbReference>